<evidence type="ECO:0000313" key="1">
    <source>
        <dbReference type="EMBL" id="KAJ1882592.1"/>
    </source>
</evidence>
<organism evidence="1 2">
    <name type="scientific">Kickxella alabastrina</name>
    <dbReference type="NCBI Taxonomy" id="61397"/>
    <lineage>
        <taxon>Eukaryota</taxon>
        <taxon>Fungi</taxon>
        <taxon>Fungi incertae sedis</taxon>
        <taxon>Zoopagomycota</taxon>
        <taxon>Kickxellomycotina</taxon>
        <taxon>Kickxellomycetes</taxon>
        <taxon>Kickxellales</taxon>
        <taxon>Kickxellaceae</taxon>
        <taxon>Kickxella</taxon>
    </lineage>
</organism>
<dbReference type="EMBL" id="JANBPG010003216">
    <property type="protein sequence ID" value="KAJ1882592.1"/>
    <property type="molecule type" value="Genomic_DNA"/>
</dbReference>
<comment type="caution">
    <text evidence="1">The sequence shown here is derived from an EMBL/GenBank/DDBJ whole genome shotgun (WGS) entry which is preliminary data.</text>
</comment>
<protein>
    <submittedName>
        <fullName evidence="1">Uncharacterized protein</fullName>
    </submittedName>
</protein>
<sequence length="329" mass="37251">MSDPAATTSFTGVCIAIYRRGIDTSFILRNVVQKIGVEMRFMAYSPLVKRIEILQKGEGFRRAKLFYLRENPGKTFQLKALKKMAHEANMTNIELIIARHGETSANARGVLQGSRLNFPLNDLGRKQANALAEGMKSTKIDWIVTSKLERAIETARYVAQYHPDVPFTCDERLNEISWGILDGVDFKTANPTLKPVVQRWISGDFDAKIPEGDSANECKERILHAFADILREAKAKQYERVLVCIHGRIMRVIMSALVDRDLRTMERFTHTNCCYHQIKVDVGDGGDSAAPNPRELVFEPVRIDVRDHLANLPVQKREQRQITEGVGNL</sequence>
<accession>A0ACC1I6A4</accession>
<dbReference type="Proteomes" id="UP001150581">
    <property type="component" value="Unassembled WGS sequence"/>
</dbReference>
<keyword evidence="2" id="KW-1185">Reference proteome</keyword>
<evidence type="ECO:0000313" key="2">
    <source>
        <dbReference type="Proteomes" id="UP001150581"/>
    </source>
</evidence>
<reference evidence="1" key="1">
    <citation type="submission" date="2022-07" db="EMBL/GenBank/DDBJ databases">
        <title>Phylogenomic reconstructions and comparative analyses of Kickxellomycotina fungi.</title>
        <authorList>
            <person name="Reynolds N.K."/>
            <person name="Stajich J.E."/>
            <person name="Barry K."/>
            <person name="Grigoriev I.V."/>
            <person name="Crous P."/>
            <person name="Smith M.E."/>
        </authorList>
    </citation>
    <scope>NUCLEOTIDE SEQUENCE</scope>
    <source>
        <strain evidence="1">Benny 63K</strain>
    </source>
</reference>
<name>A0ACC1I6A4_9FUNG</name>
<gene>
    <name evidence="1" type="ORF">LPJ66_011128</name>
</gene>
<proteinExistence type="predicted"/>